<evidence type="ECO:0000313" key="2">
    <source>
        <dbReference type="EMBL" id="KAB0404768.1"/>
    </source>
</evidence>
<sequence>KSLRFTLDFRESLSMAGKPKVYYFNGRGRMETIWWPLATAGVEALRDHGQDFLVGNRLSWANVQLLEVIFMAEECRPSEFKARSSYIPTINKFLQPGSQRKSPLDEDSIETVKNIFKSECGMFLKNMGTVIAEY</sequence>
<evidence type="ECO:0000313" key="3">
    <source>
        <dbReference type="Proteomes" id="UP000437017"/>
    </source>
</evidence>
<dbReference type="Pfam" id="PF00043">
    <property type="entry name" value="GST_C"/>
    <property type="match status" value="1"/>
</dbReference>
<dbReference type="Proteomes" id="UP000437017">
    <property type="component" value="Unassembled WGS sequence"/>
</dbReference>
<dbReference type="EMBL" id="SGJD01000542">
    <property type="protein sequence ID" value="KAB0404768.1"/>
    <property type="molecule type" value="Genomic_DNA"/>
</dbReference>
<comment type="caution">
    <text evidence="2">The sequence shown here is derived from an EMBL/GenBank/DDBJ whole genome shotgun (WGS) entry which is preliminary data.</text>
</comment>
<dbReference type="Gene3D" id="1.20.1050.10">
    <property type="match status" value="1"/>
</dbReference>
<organism evidence="2 3">
    <name type="scientific">Balaenoptera physalus</name>
    <name type="common">Fin whale</name>
    <name type="synonym">Balaena physalus</name>
    <dbReference type="NCBI Taxonomy" id="9770"/>
    <lineage>
        <taxon>Eukaryota</taxon>
        <taxon>Metazoa</taxon>
        <taxon>Chordata</taxon>
        <taxon>Craniata</taxon>
        <taxon>Vertebrata</taxon>
        <taxon>Euteleostomi</taxon>
        <taxon>Mammalia</taxon>
        <taxon>Eutheria</taxon>
        <taxon>Laurasiatheria</taxon>
        <taxon>Artiodactyla</taxon>
        <taxon>Whippomorpha</taxon>
        <taxon>Cetacea</taxon>
        <taxon>Mysticeti</taxon>
        <taxon>Balaenopteridae</taxon>
        <taxon>Balaenoptera</taxon>
    </lineage>
</organism>
<protein>
    <recommendedName>
        <fullName evidence="1">Glutathione S-transferase C-terminal domain-containing protein</fullName>
    </recommendedName>
</protein>
<accession>A0A6A1Q9N3</accession>
<dbReference type="InterPro" id="IPR004046">
    <property type="entry name" value="GST_C"/>
</dbReference>
<keyword evidence="3" id="KW-1185">Reference proteome</keyword>
<dbReference type="OrthoDB" id="414243at2759"/>
<evidence type="ECO:0000259" key="1">
    <source>
        <dbReference type="Pfam" id="PF00043"/>
    </source>
</evidence>
<dbReference type="AlphaFoldDB" id="A0A6A1Q9N3"/>
<feature type="non-terminal residue" evidence="2">
    <location>
        <position position="1"/>
    </location>
</feature>
<dbReference type="InterPro" id="IPR036282">
    <property type="entry name" value="Glutathione-S-Trfase_C_sf"/>
</dbReference>
<dbReference type="SUPFAM" id="SSF47616">
    <property type="entry name" value="GST C-terminal domain-like"/>
    <property type="match status" value="1"/>
</dbReference>
<reference evidence="2 3" key="1">
    <citation type="journal article" date="2019" name="PLoS ONE">
        <title>Genomic analyses reveal an absence of contemporary introgressive admixture between fin whales and blue whales, despite known hybrids.</title>
        <authorList>
            <person name="Westbury M.V."/>
            <person name="Petersen B."/>
            <person name="Lorenzen E.D."/>
        </authorList>
    </citation>
    <scope>NUCLEOTIDE SEQUENCE [LARGE SCALE GENOMIC DNA]</scope>
    <source>
        <strain evidence="2">FinWhale-01</strain>
    </source>
</reference>
<proteinExistence type="predicted"/>
<name>A0A6A1Q9N3_BALPH</name>
<gene>
    <name evidence="2" type="ORF">E2I00_019828</name>
</gene>
<dbReference type="Gene3D" id="3.40.30.10">
    <property type="entry name" value="Glutaredoxin"/>
    <property type="match status" value="1"/>
</dbReference>
<feature type="domain" description="Glutathione S-transferase C-terminal" evidence="1">
    <location>
        <begin position="45"/>
        <end position="95"/>
    </location>
</feature>